<keyword evidence="3" id="KW-1185">Reference proteome</keyword>
<dbReference type="KEGG" id="hds:HSR122_0148"/>
<accession>A0A897N8L4</accession>
<name>A0A897N8L4_9EURY</name>
<dbReference type="EMBL" id="CP064788">
    <property type="protein sequence ID" value="QSG07565.1"/>
    <property type="molecule type" value="Genomic_DNA"/>
</dbReference>
<reference evidence="2 3" key="1">
    <citation type="submission" date="2020-11" db="EMBL/GenBank/DDBJ databases">
        <title>Carbohydrate-dependent, anaerobic sulfur respiration: A novel catabolism in halophilic archaea.</title>
        <authorList>
            <person name="Sorokin D.Y."/>
            <person name="Messina E."/>
            <person name="Smedile F."/>
            <person name="La Cono V."/>
            <person name="Hallsworth J.E."/>
            <person name="Yakimov M.M."/>
        </authorList>
    </citation>
    <scope>NUCLEOTIDE SEQUENCE [LARGE SCALE GENOMIC DNA]</scope>
    <source>
        <strain evidence="2 3">HSR12-2</strain>
    </source>
</reference>
<evidence type="ECO:0000256" key="1">
    <source>
        <dbReference type="SAM" id="MobiDB-lite"/>
    </source>
</evidence>
<evidence type="ECO:0000313" key="2">
    <source>
        <dbReference type="EMBL" id="QSG07565.1"/>
    </source>
</evidence>
<evidence type="ECO:0000313" key="3">
    <source>
        <dbReference type="Proteomes" id="UP000662973"/>
    </source>
</evidence>
<dbReference type="AlphaFoldDB" id="A0A897N8L4"/>
<protein>
    <submittedName>
        <fullName evidence="2">Uncharacterized protein</fullName>
    </submittedName>
</protein>
<proteinExistence type="predicted"/>
<dbReference type="Proteomes" id="UP000662973">
    <property type="component" value="Chromosome"/>
</dbReference>
<organism evidence="2 3">
    <name type="scientific">Halapricum desulfuricans</name>
    <dbReference type="NCBI Taxonomy" id="2841257"/>
    <lineage>
        <taxon>Archaea</taxon>
        <taxon>Methanobacteriati</taxon>
        <taxon>Methanobacteriota</taxon>
        <taxon>Stenosarchaea group</taxon>
        <taxon>Halobacteria</taxon>
        <taxon>Halobacteriales</taxon>
        <taxon>Haloarculaceae</taxon>
        <taxon>Halapricum</taxon>
    </lineage>
</organism>
<feature type="region of interest" description="Disordered" evidence="1">
    <location>
        <begin position="300"/>
        <end position="341"/>
    </location>
</feature>
<gene>
    <name evidence="2" type="ORF">HSR122_0148</name>
</gene>
<dbReference type="GeneID" id="68850830"/>
<dbReference type="RefSeq" id="WP_229112164.1">
    <property type="nucleotide sequence ID" value="NZ_CP064788.1"/>
</dbReference>
<sequence>MTTIQQVLFEVTAPYAGHPYYVTGHALFNALARRVDARTRRALQVSHGVFVPGEFGSYPEAHSQTGTAPYMGTGLRPVEAYDDLFLFRDGAQRWLLDSRPRDAHNTQDWRSYSGHHAVAPTVRVRRPADARTSRRTMRWYVHAYLHADSGAAGSDSPASCLPLADNTLDGLRVGAARNYGFGELALADTQTVDLDDLDYSRLREADAYTLDLITPYVLASGYPGADNQSIPWWWTGTDRLRRRVTRLVTGDELHHVETVDHGQVVGYGGDEPIATARNGIRRVGTHAKYGFGELRVRPASADRVPERVGVDGAGPRWSRAQAGHQDPDSKHAADSGGDCPR</sequence>